<protein>
    <submittedName>
        <fullName evidence="1">Uncharacterized protein</fullName>
    </submittedName>
</protein>
<dbReference type="RefSeq" id="WP_107802962.1">
    <property type="nucleotide sequence ID" value="NZ_QAOI01000008.1"/>
</dbReference>
<name>A0A2T5I0L5_9PROT</name>
<dbReference type="Gene3D" id="3.40.50.300">
    <property type="entry name" value="P-loop containing nucleotide triphosphate hydrolases"/>
    <property type="match status" value="1"/>
</dbReference>
<dbReference type="InterPro" id="IPR027417">
    <property type="entry name" value="P-loop_NTPase"/>
</dbReference>
<reference evidence="1 2" key="1">
    <citation type="submission" date="2018-04" db="EMBL/GenBank/DDBJ databases">
        <title>Active sludge and wastewater microbial communities from Klosterneuburg, Austria.</title>
        <authorList>
            <person name="Wagner M."/>
        </authorList>
    </citation>
    <scope>NUCLEOTIDE SEQUENCE [LARGE SCALE GENOMIC DNA]</scope>
    <source>
        <strain evidence="1 2">Nm49</strain>
    </source>
</reference>
<dbReference type="AlphaFoldDB" id="A0A2T5I0L5"/>
<dbReference type="EMBL" id="QAOI01000008">
    <property type="protein sequence ID" value="PTQ77382.1"/>
    <property type="molecule type" value="Genomic_DNA"/>
</dbReference>
<accession>A0A2T5I0L5</accession>
<evidence type="ECO:0000313" key="1">
    <source>
        <dbReference type="EMBL" id="PTQ77382.1"/>
    </source>
</evidence>
<gene>
    <name evidence="1" type="ORF">C8R26_10828</name>
</gene>
<comment type="caution">
    <text evidence="1">The sequence shown here is derived from an EMBL/GenBank/DDBJ whole genome shotgun (WGS) entry which is preliminary data.</text>
</comment>
<dbReference type="SUPFAM" id="SSF52540">
    <property type="entry name" value="P-loop containing nucleoside triphosphate hydrolases"/>
    <property type="match status" value="1"/>
</dbReference>
<evidence type="ECO:0000313" key="2">
    <source>
        <dbReference type="Proteomes" id="UP000244128"/>
    </source>
</evidence>
<sequence length="472" mass="52956">MRFTLETLGEIGIIGSSEGVMHLIHSLNGHRRVLPLNSQEAENYINLVFVEKNIVPTKGEINKTMTMLKALSLKVKDTEAINYRYAHLDDNIYINLGDGNHAIKIPKKGEIKTVKNPKAIFTSLEHFENLIYDRTAKPDFDRLWKYTPPLEEGDKLLLTALMVSSCFPHYDHPIGLLIGPSGSGKTTLADIFTQILDPSSLGVSAPIASVEDIRLNLANRYVSAFDNNSGIFSRKVQDLLCLTSTGGKISCRELYTNNRALATNLRRIVIITALHSPFSQDDVLNRLIHFNLKPLSNTDYAKVGGKIEFNNNFKSDLPNILNGFYLILQQVFAQLDKMKFPAELPRMIDFARIGITLEEVLKLEKGAFLNAYERNLNLGLSAILEDSVLAQAMIFLAKTLREAQTYTRMELIEALVNLSHSPSAIPKESRALKIELDRVENALFKLHGIEIKHLTKSNKGERVMVTPSRKKS</sequence>
<dbReference type="Proteomes" id="UP000244128">
    <property type="component" value="Unassembled WGS sequence"/>
</dbReference>
<organism evidence="1 2">
    <name type="scientific">Nitrosomonas oligotropha</name>
    <dbReference type="NCBI Taxonomy" id="42354"/>
    <lineage>
        <taxon>Bacteria</taxon>
        <taxon>Pseudomonadati</taxon>
        <taxon>Pseudomonadota</taxon>
        <taxon>Betaproteobacteria</taxon>
        <taxon>Nitrosomonadales</taxon>
        <taxon>Nitrosomonadaceae</taxon>
        <taxon>Nitrosomonas</taxon>
    </lineage>
</organism>
<proteinExistence type="predicted"/>